<evidence type="ECO:0000256" key="2">
    <source>
        <dbReference type="ARBA" id="ARBA00022801"/>
    </source>
</evidence>
<organism evidence="5 6">
    <name type="scientific">Candidatus Limivivens intestinipullorum</name>
    <dbReference type="NCBI Taxonomy" id="2840858"/>
    <lineage>
        <taxon>Bacteria</taxon>
        <taxon>Bacillati</taxon>
        <taxon>Bacillota</taxon>
        <taxon>Clostridia</taxon>
        <taxon>Lachnospirales</taxon>
        <taxon>Lachnospiraceae</taxon>
        <taxon>Lachnospiraceae incertae sedis</taxon>
        <taxon>Candidatus Limivivens</taxon>
    </lineage>
</organism>
<feature type="non-terminal residue" evidence="5">
    <location>
        <position position="69"/>
    </location>
</feature>
<dbReference type="GO" id="GO:0009039">
    <property type="term" value="F:urease activity"/>
    <property type="evidence" value="ECO:0007669"/>
    <property type="project" value="UniProtKB-EC"/>
</dbReference>
<dbReference type="GO" id="GO:0046872">
    <property type="term" value="F:metal ion binding"/>
    <property type="evidence" value="ECO:0007669"/>
    <property type="project" value="UniProtKB-KW"/>
</dbReference>
<dbReference type="AlphaFoldDB" id="A0A9D1JKR8"/>
<protein>
    <submittedName>
        <fullName evidence="5">Urease subunit alpha</fullName>
        <ecNumber evidence="5">3.5.1.5</ecNumber>
    </submittedName>
</protein>
<dbReference type="SUPFAM" id="SSF51338">
    <property type="entry name" value="Composite domain of metallo-dependent hydrolases"/>
    <property type="match status" value="1"/>
</dbReference>
<dbReference type="EC" id="3.5.1.5" evidence="5"/>
<evidence type="ECO:0000259" key="4">
    <source>
        <dbReference type="Pfam" id="PF00449"/>
    </source>
</evidence>
<name>A0A9D1JKR8_9FIRM</name>
<gene>
    <name evidence="5" type="primary">ureC</name>
    <name evidence="5" type="ORF">IAB44_10690</name>
</gene>
<dbReference type="Gene3D" id="2.30.40.10">
    <property type="entry name" value="Urease, subunit C, domain 1"/>
    <property type="match status" value="1"/>
</dbReference>
<feature type="domain" description="Urease alpha-subunit N-terminal" evidence="4">
    <location>
        <begin position="4"/>
        <end position="65"/>
    </location>
</feature>
<reference evidence="5" key="1">
    <citation type="submission" date="2020-10" db="EMBL/GenBank/DDBJ databases">
        <authorList>
            <person name="Gilroy R."/>
        </authorList>
    </citation>
    <scope>NUCLEOTIDE SEQUENCE</scope>
    <source>
        <strain evidence="5">CHK190-19873</strain>
    </source>
</reference>
<dbReference type="InterPro" id="IPR050069">
    <property type="entry name" value="Urease_subunit"/>
</dbReference>
<proteinExistence type="predicted"/>
<dbReference type="PANTHER" id="PTHR33569:SF1">
    <property type="entry name" value="UREASE"/>
    <property type="match status" value="1"/>
</dbReference>
<dbReference type="PANTHER" id="PTHR33569">
    <property type="entry name" value="UREASE"/>
    <property type="match status" value="1"/>
</dbReference>
<evidence type="ECO:0000313" key="6">
    <source>
        <dbReference type="Proteomes" id="UP000823935"/>
    </source>
</evidence>
<keyword evidence="1" id="KW-0479">Metal-binding</keyword>
<evidence type="ECO:0000256" key="3">
    <source>
        <dbReference type="ARBA" id="ARBA00047778"/>
    </source>
</evidence>
<dbReference type="Pfam" id="PF00449">
    <property type="entry name" value="Urease_alpha"/>
    <property type="match status" value="1"/>
</dbReference>
<sequence>MSTKISGESYAMMYGPTVGDKVRLADTSLVIQVEKDYTTYGDESKFGGGKTLRDGMGQSVKTTSASGDL</sequence>
<comment type="caution">
    <text evidence="5">The sequence shown here is derived from an EMBL/GenBank/DDBJ whole genome shotgun (WGS) entry which is preliminary data.</text>
</comment>
<dbReference type="InterPro" id="IPR011612">
    <property type="entry name" value="Urease_alpha_N_dom"/>
</dbReference>
<keyword evidence="2 5" id="KW-0378">Hydrolase</keyword>
<dbReference type="InterPro" id="IPR011059">
    <property type="entry name" value="Metal-dep_hydrolase_composite"/>
</dbReference>
<evidence type="ECO:0000313" key="5">
    <source>
        <dbReference type="EMBL" id="HIS31998.1"/>
    </source>
</evidence>
<reference evidence="5" key="2">
    <citation type="journal article" date="2021" name="PeerJ">
        <title>Extensive microbial diversity within the chicken gut microbiome revealed by metagenomics and culture.</title>
        <authorList>
            <person name="Gilroy R."/>
            <person name="Ravi A."/>
            <person name="Getino M."/>
            <person name="Pursley I."/>
            <person name="Horton D.L."/>
            <person name="Alikhan N.F."/>
            <person name="Baker D."/>
            <person name="Gharbi K."/>
            <person name="Hall N."/>
            <person name="Watson M."/>
            <person name="Adriaenssens E.M."/>
            <person name="Foster-Nyarko E."/>
            <person name="Jarju S."/>
            <person name="Secka A."/>
            <person name="Antonio M."/>
            <person name="Oren A."/>
            <person name="Chaudhuri R.R."/>
            <person name="La Ragione R."/>
            <person name="Hildebrand F."/>
            <person name="Pallen M.J."/>
        </authorList>
    </citation>
    <scope>NUCLEOTIDE SEQUENCE</scope>
    <source>
        <strain evidence="5">CHK190-19873</strain>
    </source>
</reference>
<evidence type="ECO:0000256" key="1">
    <source>
        <dbReference type="ARBA" id="ARBA00022723"/>
    </source>
</evidence>
<comment type="catalytic activity">
    <reaction evidence="3">
        <text>urea + 2 H2O + H(+) = hydrogencarbonate + 2 NH4(+)</text>
        <dbReference type="Rhea" id="RHEA:20557"/>
        <dbReference type="ChEBI" id="CHEBI:15377"/>
        <dbReference type="ChEBI" id="CHEBI:15378"/>
        <dbReference type="ChEBI" id="CHEBI:16199"/>
        <dbReference type="ChEBI" id="CHEBI:17544"/>
        <dbReference type="ChEBI" id="CHEBI:28938"/>
        <dbReference type="EC" id="3.5.1.5"/>
    </reaction>
</comment>
<dbReference type="EMBL" id="DVIQ01000064">
    <property type="protein sequence ID" value="HIS31998.1"/>
    <property type="molecule type" value="Genomic_DNA"/>
</dbReference>
<accession>A0A9D1JKR8</accession>
<dbReference type="Proteomes" id="UP000823935">
    <property type="component" value="Unassembled WGS sequence"/>
</dbReference>